<evidence type="ECO:0000256" key="11">
    <source>
        <dbReference type="ARBA" id="ARBA00032922"/>
    </source>
</evidence>
<evidence type="ECO:0000256" key="3">
    <source>
        <dbReference type="ARBA" id="ARBA00022679"/>
    </source>
</evidence>
<dbReference type="InterPro" id="IPR054767">
    <property type="entry name" value="Cas10-Cmr2_palm2"/>
</dbReference>
<comment type="caution">
    <text evidence="13">The sequence shown here is derived from an EMBL/GenBank/DDBJ whole genome shotgun (WGS) entry which is preliminary data.</text>
</comment>
<dbReference type="PANTHER" id="PTHR36528">
    <property type="entry name" value="CRISPR SYSTEM SINGLE-STRAND-SPECIFIC DEOXYRIBONUCLEASE CAS10/CSM1 (SUBTYPE III-A)"/>
    <property type="match status" value="1"/>
</dbReference>
<evidence type="ECO:0000256" key="8">
    <source>
        <dbReference type="ARBA" id="ARBA00022839"/>
    </source>
</evidence>
<keyword evidence="8" id="KW-0269">Exonuclease</keyword>
<evidence type="ECO:0000256" key="9">
    <source>
        <dbReference type="ARBA" id="ARBA00022840"/>
    </source>
</evidence>
<dbReference type="InterPro" id="IPR043128">
    <property type="entry name" value="Rev_trsase/Diguanyl_cyclase"/>
</dbReference>
<keyword evidence="10" id="KW-0051">Antiviral defense</keyword>
<organism evidence="13 14">
    <name type="scientific">Microcoleus asticus IPMA8</name>
    <dbReference type="NCBI Taxonomy" id="2563858"/>
    <lineage>
        <taxon>Bacteria</taxon>
        <taxon>Bacillati</taxon>
        <taxon>Cyanobacteriota</taxon>
        <taxon>Cyanophyceae</taxon>
        <taxon>Oscillatoriophycideae</taxon>
        <taxon>Oscillatoriales</taxon>
        <taxon>Microcoleaceae</taxon>
        <taxon>Microcoleus</taxon>
        <taxon>Microcoleus asticus</taxon>
    </lineage>
</organism>
<evidence type="ECO:0000256" key="4">
    <source>
        <dbReference type="ARBA" id="ARBA00022722"/>
    </source>
</evidence>
<dbReference type="InterPro" id="IPR013408">
    <property type="entry name" value="Cas10/Csm1"/>
</dbReference>
<evidence type="ECO:0000256" key="7">
    <source>
        <dbReference type="ARBA" id="ARBA00022801"/>
    </source>
</evidence>
<keyword evidence="3" id="KW-0808">Transferase</keyword>
<comment type="similarity">
    <text evidence="1">Belongs to the CRISPR-associated Cas10/Csm1 family.</text>
</comment>
<name>A0ABX2D1W3_9CYAN</name>
<dbReference type="InterPro" id="IPR000160">
    <property type="entry name" value="GGDEF_dom"/>
</dbReference>
<evidence type="ECO:0000256" key="5">
    <source>
        <dbReference type="ARBA" id="ARBA00022741"/>
    </source>
</evidence>
<sequence length="769" mass="88092">MTSQEVALQVIQQAICALADWAEAMLPDGCLFFNEHPAVTKAKELLLWEKLKISYLALLFDDVKFPDSKHRDFKSHYYPAVAIDASDNSYPSIPYPLTNPPDLEKYKENVKRELENLREQDWQNLSLLTLILEKYASCLSFGERNIALIDMVRSTAAVASALVDNPDATDLGLIAGDLSGIQKFIYTIASDGALKSLRARSFYLELVTEEIVQQLLEELKLPRTNVIYAGGGNLYLLASATQDTKLVLNKVQKEFNKWLLGNFQGKVFLALDYTTFPVIDVNQKNFANHWSTVTKKLTPQKSRKFADEINYLIRRRRSYDKCQVCHRDDVKKLEKLNTERPDSVQACSTCRRMFRLGGKLFKVEAIVRQEKKHPPQQKVSSAFRISFPKAYYYLLPERGQINEVKGEKNVFFINNWNIQEYRDAETQNIVALLLGNYGQLSQEESGFIRAGEMAEKAKGISRVGYLRMDVDRLGRIFAEGLAENQTLPRLAGLSRQMSYFFKVYLNSLAENRLANLPDRVLVLNKEVRQNLLFIYAGGDDLFVSGAWNEIVDFAFDVYQSFRAYTGNNPDITLSGGISIEKEKFPLYQAAKLAEKAEDAAKDNGRDSFGLFDDKVFKWSEWLGARDIKLADIEEIDSKTQEHLGTEGTLSLFGILPFVEKFLAQLEESYSRSFVRNLLLTSQMQEQMIEEIQTKRRKVDYENEEKDIQYYLHLPQIAYTIARLPEDVRKSDEFKPVRKSLMSPYNAPYFGAIATWIELLNRAKNDDKLT</sequence>
<keyword evidence="5" id="KW-0547">Nucleotide-binding</keyword>
<keyword evidence="9" id="KW-0067">ATP-binding</keyword>
<keyword evidence="6" id="KW-0255">Endonuclease</keyword>
<dbReference type="RefSeq" id="WP_172190515.1">
    <property type="nucleotide sequence ID" value="NZ_CAWPPK010000310.1"/>
</dbReference>
<keyword evidence="7" id="KW-0378">Hydrolase</keyword>
<keyword evidence="14" id="KW-1185">Reference proteome</keyword>
<dbReference type="PROSITE" id="PS50887">
    <property type="entry name" value="GGDEF"/>
    <property type="match status" value="1"/>
</dbReference>
<evidence type="ECO:0000256" key="2">
    <source>
        <dbReference type="ARBA" id="ARBA00014333"/>
    </source>
</evidence>
<proteinExistence type="inferred from homology"/>
<dbReference type="NCBIfam" id="TIGR02578">
    <property type="entry name" value="cas_TM1811_Csm1"/>
    <property type="match status" value="1"/>
</dbReference>
<reference evidence="13 14" key="1">
    <citation type="journal article" date="2020" name="Sci. Rep.">
        <title>A novel cyanobacterial geosmin producer, revising GeoA distribution and dispersion patterns in Bacteria.</title>
        <authorList>
            <person name="Churro C."/>
            <person name="Semedo-Aguiar A.P."/>
            <person name="Silva A.D."/>
            <person name="Pereira-Leal J.B."/>
            <person name="Leite R.B."/>
        </authorList>
    </citation>
    <scope>NUCLEOTIDE SEQUENCE [LARGE SCALE GENOMIC DNA]</scope>
    <source>
        <strain evidence="13 14">IPMA8</strain>
    </source>
</reference>
<dbReference type="Pfam" id="PF18211">
    <property type="entry name" value="Csm1_B"/>
    <property type="match status" value="1"/>
</dbReference>
<dbReference type="InterPro" id="IPR052117">
    <property type="entry name" value="Cas10/Csm1_subtype-III-A"/>
</dbReference>
<evidence type="ECO:0000256" key="10">
    <source>
        <dbReference type="ARBA" id="ARBA00023118"/>
    </source>
</evidence>
<evidence type="ECO:0000259" key="12">
    <source>
        <dbReference type="PROSITE" id="PS50887"/>
    </source>
</evidence>
<protein>
    <recommendedName>
        <fullName evidence="2">CRISPR system single-strand-specific deoxyribonuclease Cas10/Csm1 (subtype III-A)</fullName>
    </recommendedName>
    <alternativeName>
        <fullName evidence="11">Cyclic oligoadenylate synthase</fullName>
    </alternativeName>
</protein>
<feature type="domain" description="GGDEF" evidence="12">
    <location>
        <begin position="461"/>
        <end position="613"/>
    </location>
</feature>
<keyword evidence="4" id="KW-0540">Nuclease</keyword>
<dbReference type="PANTHER" id="PTHR36528:SF1">
    <property type="entry name" value="CRISPR SYSTEM SINGLE-STRAND-SPECIFIC DEOXYRIBONUCLEASE CAS10_CSM1 (SUBTYPE III-A)"/>
    <property type="match status" value="1"/>
</dbReference>
<accession>A0ABX2D1W3</accession>
<evidence type="ECO:0000313" key="13">
    <source>
        <dbReference type="EMBL" id="NQE36640.1"/>
    </source>
</evidence>
<evidence type="ECO:0000313" key="14">
    <source>
        <dbReference type="Proteomes" id="UP000702425"/>
    </source>
</evidence>
<dbReference type="Pfam" id="PF22335">
    <property type="entry name" value="Cas10-Cmr2_palm2"/>
    <property type="match status" value="1"/>
</dbReference>
<dbReference type="Proteomes" id="UP000702425">
    <property type="component" value="Unassembled WGS sequence"/>
</dbReference>
<evidence type="ECO:0000256" key="6">
    <source>
        <dbReference type="ARBA" id="ARBA00022759"/>
    </source>
</evidence>
<gene>
    <name evidence="13" type="ORF">E5S67_04405</name>
</gene>
<dbReference type="InterPro" id="IPR041062">
    <property type="entry name" value="Csm1_B"/>
</dbReference>
<dbReference type="EMBL" id="SRRZ01000092">
    <property type="protein sequence ID" value="NQE36640.1"/>
    <property type="molecule type" value="Genomic_DNA"/>
</dbReference>
<evidence type="ECO:0000256" key="1">
    <source>
        <dbReference type="ARBA" id="ARBA00005700"/>
    </source>
</evidence>
<dbReference type="Gene3D" id="3.30.70.270">
    <property type="match status" value="1"/>
</dbReference>